<feature type="region of interest" description="Disordered" evidence="1">
    <location>
        <begin position="594"/>
        <end position="631"/>
    </location>
</feature>
<accession>A0ABD1BKV3</accession>
<feature type="region of interest" description="Disordered" evidence="1">
    <location>
        <begin position="282"/>
        <end position="348"/>
    </location>
</feature>
<evidence type="ECO:0000313" key="2">
    <source>
        <dbReference type="EMBL" id="KAL1217817.1"/>
    </source>
</evidence>
<gene>
    <name evidence="2" type="ORF">V5N11_009589</name>
</gene>
<reference evidence="2 3" key="1">
    <citation type="submission" date="2024-04" db="EMBL/GenBank/DDBJ databases">
        <title>Genome assembly C_amara_ONT_v2.</title>
        <authorList>
            <person name="Yant L."/>
            <person name="Moore C."/>
            <person name="Slenker M."/>
        </authorList>
    </citation>
    <scope>NUCLEOTIDE SEQUENCE [LARGE SCALE GENOMIC DNA]</scope>
    <source>
        <tissue evidence="2">Leaf</tissue>
    </source>
</reference>
<comment type="caution">
    <text evidence="2">The sequence shown here is derived from an EMBL/GenBank/DDBJ whole genome shotgun (WGS) entry which is preliminary data.</text>
</comment>
<feature type="compositionally biased region" description="Basic and acidic residues" evidence="1">
    <location>
        <begin position="36"/>
        <end position="50"/>
    </location>
</feature>
<feature type="compositionally biased region" description="Polar residues" evidence="1">
    <location>
        <begin position="313"/>
        <end position="337"/>
    </location>
</feature>
<name>A0ABD1BKV3_CARAN</name>
<dbReference type="PANTHER" id="PTHR36741">
    <property type="entry name" value="OS07G0100500 PROTEIN"/>
    <property type="match status" value="1"/>
</dbReference>
<dbReference type="AlphaFoldDB" id="A0ABD1BKV3"/>
<evidence type="ECO:0008006" key="4">
    <source>
        <dbReference type="Google" id="ProtNLM"/>
    </source>
</evidence>
<organism evidence="2 3">
    <name type="scientific">Cardamine amara subsp. amara</name>
    <dbReference type="NCBI Taxonomy" id="228776"/>
    <lineage>
        <taxon>Eukaryota</taxon>
        <taxon>Viridiplantae</taxon>
        <taxon>Streptophyta</taxon>
        <taxon>Embryophyta</taxon>
        <taxon>Tracheophyta</taxon>
        <taxon>Spermatophyta</taxon>
        <taxon>Magnoliopsida</taxon>
        <taxon>eudicotyledons</taxon>
        <taxon>Gunneridae</taxon>
        <taxon>Pentapetalae</taxon>
        <taxon>rosids</taxon>
        <taxon>malvids</taxon>
        <taxon>Brassicales</taxon>
        <taxon>Brassicaceae</taxon>
        <taxon>Cardamineae</taxon>
        <taxon>Cardamine</taxon>
    </lineage>
</organism>
<feature type="compositionally biased region" description="Basic and acidic residues" evidence="1">
    <location>
        <begin position="1"/>
        <end position="15"/>
    </location>
</feature>
<keyword evidence="3" id="KW-1185">Reference proteome</keyword>
<dbReference type="EMBL" id="JBANAX010000236">
    <property type="protein sequence ID" value="KAL1217817.1"/>
    <property type="molecule type" value="Genomic_DNA"/>
</dbReference>
<dbReference type="PANTHER" id="PTHR36741:SF1">
    <property type="entry name" value="OS07G0100500 PROTEIN"/>
    <property type="match status" value="1"/>
</dbReference>
<evidence type="ECO:0000256" key="1">
    <source>
        <dbReference type="SAM" id="MobiDB-lite"/>
    </source>
</evidence>
<protein>
    <recommendedName>
        <fullName evidence="4">Flocculation protein</fullName>
    </recommendedName>
</protein>
<sequence length="631" mass="67831">MADSRKRDSEDDRYNDQPNDAEDVSDSSTVDSRSNVSERDNEQTRIDGRVSDPSLTDETGRDFLIGEDRVLRWLQALDMQVMGACRGDERLKPLLKLNVSNGMAEDRLLAHLSQHFEPAEIGMLARCFCIPLVSVRVGKIKKEGTLMRPTTLRGNLSLMVLPTSDLRLSFIGDNGHTEQLFTYTRKSQCSAVSIEEITADTSGRSFVIRIADGKAFYYWCSEKSKLLGTELRRKMKELIKKKPSISELTGIEESRLGSVASHLRLYLMGSVVPNIKGCSVPAPDSLSSSGSSETADSSSSSASSKSLRARHCGTQQTKAQGSLSPRSSSFKENTLRNSSLRISSRDKSKRRSEGQFSIFDNFSVTTIPTNAEGFIQSEGEEAAEANNRSSQIIASEAAVLAQNTMTGPPQFPLKMGPPVFSPYYCWCPPSTSSLHAPSASYQFPPLSIELPSLPPLSSLLPASVSDGFLIPSSPLDLSDIPPLPLVHHIPISGSSSSSSQQMMIPIMCDPIVHIPVIDICSSGQGYLVSAGATGMIPTSIPPLPVEKDSLVEKGARETLRLLISGANATTSAPLNHHGSRGLYSGSRDMGGVSLFAPIGLQQPSPNEGGDGGGETVSSGEAVHVPPRETSG</sequence>
<feature type="compositionally biased region" description="Low complexity" evidence="1">
    <location>
        <begin position="26"/>
        <end position="35"/>
    </location>
</feature>
<feature type="compositionally biased region" description="Low complexity" evidence="1">
    <location>
        <begin position="285"/>
        <end position="306"/>
    </location>
</feature>
<evidence type="ECO:0000313" key="3">
    <source>
        <dbReference type="Proteomes" id="UP001558713"/>
    </source>
</evidence>
<dbReference type="Proteomes" id="UP001558713">
    <property type="component" value="Unassembled WGS sequence"/>
</dbReference>
<proteinExistence type="predicted"/>
<feature type="region of interest" description="Disordered" evidence="1">
    <location>
        <begin position="1"/>
        <end position="58"/>
    </location>
</feature>